<dbReference type="RefSeq" id="WP_193782262.1">
    <property type="nucleotide sequence ID" value="NZ_JADDOJ010000126.1"/>
</dbReference>
<protein>
    <submittedName>
        <fullName evidence="1">Type II secretion system protein M</fullName>
    </submittedName>
</protein>
<gene>
    <name evidence="1" type="ORF">IM725_19265</name>
</gene>
<keyword evidence="2" id="KW-1185">Reference proteome</keyword>
<sequence>MMHAALAPLSARWSALAPREKLMVAAAAALVAIAIAWWVLLAPALATLRGAGAQRQALDAQLQRMMSLQAQAQSLQSVPRMSPDEASRQLDLSVRQSFGPGARLAITGDRATLTLSAVAPDALARGLAQARANARLTPTDAHLTRNAAGQWDGTLSFTLPAR</sequence>
<name>A0ABR9SK20_9BURK</name>
<comment type="caution">
    <text evidence="1">The sequence shown here is derived from an EMBL/GenBank/DDBJ whole genome shotgun (WGS) entry which is preliminary data.</text>
</comment>
<dbReference type="Pfam" id="PF04612">
    <property type="entry name" value="T2SSM"/>
    <property type="match status" value="1"/>
</dbReference>
<reference evidence="1 2" key="1">
    <citation type="submission" date="2020-10" db="EMBL/GenBank/DDBJ databases">
        <title>Draft genome of Ramlibacter aquaticus LMG 30558.</title>
        <authorList>
            <person name="Props R."/>
        </authorList>
    </citation>
    <scope>NUCLEOTIDE SEQUENCE [LARGE SCALE GENOMIC DNA]</scope>
    <source>
        <strain evidence="1 2">LMG 30558</strain>
    </source>
</reference>
<evidence type="ECO:0000313" key="1">
    <source>
        <dbReference type="EMBL" id="MBE7942714.1"/>
    </source>
</evidence>
<organism evidence="1 2">
    <name type="scientific">Ramlibacter aquaticus</name>
    <dbReference type="NCBI Taxonomy" id="2780094"/>
    <lineage>
        <taxon>Bacteria</taxon>
        <taxon>Pseudomonadati</taxon>
        <taxon>Pseudomonadota</taxon>
        <taxon>Betaproteobacteria</taxon>
        <taxon>Burkholderiales</taxon>
        <taxon>Comamonadaceae</taxon>
        <taxon>Ramlibacter</taxon>
    </lineage>
</organism>
<proteinExistence type="predicted"/>
<dbReference type="EMBL" id="JADDOJ010000126">
    <property type="protein sequence ID" value="MBE7942714.1"/>
    <property type="molecule type" value="Genomic_DNA"/>
</dbReference>
<dbReference type="InterPro" id="IPR007690">
    <property type="entry name" value="T2SS_GspM"/>
</dbReference>
<accession>A0ABR9SK20</accession>
<dbReference type="Proteomes" id="UP000715965">
    <property type="component" value="Unassembled WGS sequence"/>
</dbReference>
<evidence type="ECO:0000313" key="2">
    <source>
        <dbReference type="Proteomes" id="UP000715965"/>
    </source>
</evidence>